<dbReference type="SUPFAM" id="SSF52518">
    <property type="entry name" value="Thiamin diphosphate-binding fold (THDP-binding)"/>
    <property type="match status" value="1"/>
</dbReference>
<accession>A0A1F7WEU8</accession>
<dbReference type="EMBL" id="MGFG01000009">
    <property type="protein sequence ID" value="OGM01356.1"/>
    <property type="molecule type" value="Genomic_DNA"/>
</dbReference>
<dbReference type="GO" id="GO:0016740">
    <property type="term" value="F:transferase activity"/>
    <property type="evidence" value="ECO:0007669"/>
    <property type="project" value="UniProtKB-KW"/>
</dbReference>
<dbReference type="InterPro" id="IPR049557">
    <property type="entry name" value="Transketolase_CS"/>
</dbReference>
<keyword evidence="3" id="KW-0808">Transferase</keyword>
<dbReference type="Gene3D" id="3.40.50.970">
    <property type="match status" value="1"/>
</dbReference>
<protein>
    <submittedName>
        <fullName evidence="7">Transketolase</fullName>
    </submittedName>
</protein>
<dbReference type="PROSITE" id="PS00801">
    <property type="entry name" value="TRANSKETOLASE_1"/>
    <property type="match status" value="1"/>
</dbReference>
<keyword evidence="4" id="KW-0479">Metal-binding</keyword>
<comment type="similarity">
    <text evidence="2">Belongs to the transketolase family.</text>
</comment>
<dbReference type="AlphaFoldDB" id="A0A1F7WEU8"/>
<comment type="caution">
    <text evidence="7">The sequence shown here is derived from an EMBL/GenBank/DDBJ whole genome shotgun (WGS) entry which is preliminary data.</text>
</comment>
<dbReference type="GO" id="GO:0046872">
    <property type="term" value="F:metal ion binding"/>
    <property type="evidence" value="ECO:0007669"/>
    <property type="project" value="UniProtKB-KW"/>
</dbReference>
<dbReference type="InterPro" id="IPR005474">
    <property type="entry name" value="Transketolase_N"/>
</dbReference>
<dbReference type="InterPro" id="IPR029061">
    <property type="entry name" value="THDP-binding"/>
</dbReference>
<evidence type="ECO:0000259" key="6">
    <source>
        <dbReference type="Pfam" id="PF00456"/>
    </source>
</evidence>
<keyword evidence="5" id="KW-0786">Thiamine pyrophosphate</keyword>
<evidence type="ECO:0000256" key="3">
    <source>
        <dbReference type="ARBA" id="ARBA00022679"/>
    </source>
</evidence>
<evidence type="ECO:0000313" key="7">
    <source>
        <dbReference type="EMBL" id="OGM01356.1"/>
    </source>
</evidence>
<evidence type="ECO:0000256" key="5">
    <source>
        <dbReference type="ARBA" id="ARBA00023052"/>
    </source>
</evidence>
<comment type="cofactor">
    <cofactor evidence="1">
        <name>thiamine diphosphate</name>
        <dbReference type="ChEBI" id="CHEBI:58937"/>
    </cofactor>
</comment>
<dbReference type="PANTHER" id="PTHR47514">
    <property type="entry name" value="TRANSKETOLASE N-TERMINAL SECTION-RELATED"/>
    <property type="match status" value="1"/>
</dbReference>
<name>A0A1F7WEU8_9BACT</name>
<feature type="domain" description="Transketolase N-terminal" evidence="6">
    <location>
        <begin position="19"/>
        <end position="270"/>
    </location>
</feature>
<proteinExistence type="inferred from homology"/>
<evidence type="ECO:0000256" key="2">
    <source>
        <dbReference type="ARBA" id="ARBA00007131"/>
    </source>
</evidence>
<dbReference type="Proteomes" id="UP000176988">
    <property type="component" value="Unassembled WGS sequence"/>
</dbReference>
<dbReference type="Pfam" id="PF00456">
    <property type="entry name" value="Transketolase_N"/>
    <property type="match status" value="1"/>
</dbReference>
<organism evidence="7 8">
    <name type="scientific">Candidatus Uhrbacteria bacterium RIFOXYC2_FULL_47_19</name>
    <dbReference type="NCBI Taxonomy" id="1802424"/>
    <lineage>
        <taxon>Bacteria</taxon>
        <taxon>Candidatus Uhriibacteriota</taxon>
    </lineage>
</organism>
<evidence type="ECO:0000256" key="4">
    <source>
        <dbReference type="ARBA" id="ARBA00022723"/>
    </source>
</evidence>
<evidence type="ECO:0000313" key="8">
    <source>
        <dbReference type="Proteomes" id="UP000176988"/>
    </source>
</evidence>
<evidence type="ECO:0000256" key="1">
    <source>
        <dbReference type="ARBA" id="ARBA00001964"/>
    </source>
</evidence>
<dbReference type="CDD" id="cd02012">
    <property type="entry name" value="TPP_TK"/>
    <property type="match status" value="1"/>
</dbReference>
<dbReference type="STRING" id="1802424.A2480_02190"/>
<dbReference type="PANTHER" id="PTHR47514:SF1">
    <property type="entry name" value="TRANSKETOLASE N-TERMINAL SECTION-RELATED"/>
    <property type="match status" value="1"/>
</dbReference>
<gene>
    <name evidence="7" type="ORF">A2480_02190</name>
</gene>
<sequence>MDHNFKESNSELEILAIRIRQDIIKMIHAAGSGHPAGSLGMTDVMVALYFRILRHNPKNPDWNERDRFLLSNGHICPARYATMARAGYFSPDELLTLRNFGSRLQGHPERLRLPGLESTSGPLGAGLAQGAGLAYAARLDELSWHTYVLTSDGEHGAGLHWEAVLFAGKNRLANLTCIVDRNDIQIDGPTEEVMPIEPLKEKYLAFNWNVIEIDGNDIGQIIKAAEQAKSISDRPTCIIAKNIPGCGVSFMENDHKWHGLAPNNEETERALAELQAVEQKLTMNVA</sequence>
<reference evidence="7 8" key="1">
    <citation type="journal article" date="2016" name="Nat. Commun.">
        <title>Thousands of microbial genomes shed light on interconnected biogeochemical processes in an aquifer system.</title>
        <authorList>
            <person name="Anantharaman K."/>
            <person name="Brown C.T."/>
            <person name="Hug L.A."/>
            <person name="Sharon I."/>
            <person name="Castelle C.J."/>
            <person name="Probst A.J."/>
            <person name="Thomas B.C."/>
            <person name="Singh A."/>
            <person name="Wilkins M.J."/>
            <person name="Karaoz U."/>
            <person name="Brodie E.L."/>
            <person name="Williams K.H."/>
            <person name="Hubbard S.S."/>
            <person name="Banfield J.F."/>
        </authorList>
    </citation>
    <scope>NUCLEOTIDE SEQUENCE [LARGE SCALE GENOMIC DNA]</scope>
</reference>